<protein>
    <recommendedName>
        <fullName evidence="4">TM2 domain-containing protein</fullName>
    </recommendedName>
</protein>
<evidence type="ECO:0000313" key="3">
    <source>
        <dbReference type="Proteomes" id="UP001462640"/>
    </source>
</evidence>
<name>A0ABV0GBZ7_9BURK</name>
<reference evidence="2 3" key="1">
    <citation type="submission" date="2024-05" db="EMBL/GenBank/DDBJ databases">
        <title>Roseateles sp. 2.12 16S ribosomal RNA gene Genome sequencing and assembly.</title>
        <authorList>
            <person name="Woo H."/>
        </authorList>
    </citation>
    <scope>NUCLEOTIDE SEQUENCE [LARGE SCALE GENOMIC DNA]</scope>
    <source>
        <strain evidence="2 3">2.12</strain>
    </source>
</reference>
<evidence type="ECO:0000256" key="1">
    <source>
        <dbReference type="SAM" id="Phobius"/>
    </source>
</evidence>
<keyword evidence="1" id="KW-1133">Transmembrane helix</keyword>
<dbReference type="Proteomes" id="UP001462640">
    <property type="component" value="Unassembled WGS sequence"/>
</dbReference>
<evidence type="ECO:0000313" key="2">
    <source>
        <dbReference type="EMBL" id="MEO3712571.1"/>
    </source>
</evidence>
<comment type="caution">
    <text evidence="2">The sequence shown here is derived from an EMBL/GenBank/DDBJ whole genome shotgun (WGS) entry which is preliminary data.</text>
</comment>
<evidence type="ECO:0008006" key="4">
    <source>
        <dbReference type="Google" id="ProtNLM"/>
    </source>
</evidence>
<sequence>MSQAATPALAYRSKTLATWLALGLGAFGLHRLYVHGFKDKLAWLFPWPSLAGLYGIHRMDVLGQDDRLAWVLMPLLGLMLSIAMLQGIVWGLTPDERWNQAHNGGRSGRASGWGAIIGVVACLMVGGACLMTTIAFSAQRYFESQAEAAKELSQ</sequence>
<keyword evidence="1" id="KW-0472">Membrane</keyword>
<dbReference type="EMBL" id="JBDPZC010000002">
    <property type="protein sequence ID" value="MEO3712571.1"/>
    <property type="molecule type" value="Genomic_DNA"/>
</dbReference>
<gene>
    <name evidence="2" type="ORF">ABDJ40_07295</name>
</gene>
<keyword evidence="3" id="KW-1185">Reference proteome</keyword>
<proteinExistence type="predicted"/>
<feature type="transmembrane region" description="Helical" evidence="1">
    <location>
        <begin position="112"/>
        <end position="136"/>
    </location>
</feature>
<accession>A0ABV0GBZ7</accession>
<keyword evidence="1" id="KW-0812">Transmembrane</keyword>
<organism evidence="2 3">
    <name type="scientific">Roseateles flavus</name>
    <dbReference type="NCBI Taxonomy" id="3149041"/>
    <lineage>
        <taxon>Bacteria</taxon>
        <taxon>Pseudomonadati</taxon>
        <taxon>Pseudomonadota</taxon>
        <taxon>Betaproteobacteria</taxon>
        <taxon>Burkholderiales</taxon>
        <taxon>Sphaerotilaceae</taxon>
        <taxon>Roseateles</taxon>
    </lineage>
</organism>
<feature type="transmembrane region" description="Helical" evidence="1">
    <location>
        <begin position="16"/>
        <end position="34"/>
    </location>
</feature>
<feature type="transmembrane region" description="Helical" evidence="1">
    <location>
        <begin position="68"/>
        <end position="92"/>
    </location>
</feature>
<dbReference type="RefSeq" id="WP_347608168.1">
    <property type="nucleotide sequence ID" value="NZ_JBDPZC010000002.1"/>
</dbReference>